<gene>
    <name evidence="3" type="ORF">K431DRAFT_283659</name>
</gene>
<dbReference type="Pfam" id="PF13374">
    <property type="entry name" value="TPR_10"/>
    <property type="match status" value="2"/>
</dbReference>
<dbReference type="EMBL" id="MU003780">
    <property type="protein sequence ID" value="KAF2722835.1"/>
    <property type="molecule type" value="Genomic_DNA"/>
</dbReference>
<dbReference type="InterPro" id="IPR024983">
    <property type="entry name" value="CHAT_dom"/>
</dbReference>
<keyword evidence="4" id="KW-1185">Reference proteome</keyword>
<feature type="domain" description="CHAT" evidence="2">
    <location>
        <begin position="792"/>
        <end position="1097"/>
    </location>
</feature>
<dbReference type="Gene3D" id="1.25.40.10">
    <property type="entry name" value="Tetratricopeptide repeat domain"/>
    <property type="match status" value="2"/>
</dbReference>
<evidence type="ECO:0000256" key="1">
    <source>
        <dbReference type="SAM" id="MobiDB-lite"/>
    </source>
</evidence>
<dbReference type="AlphaFoldDB" id="A0A9P4US91"/>
<sequence>MEDIEEVQVEDGAGKWEDIDYMDDTEYMERLERATNAARNAADAAPHDHPNRPFLLNHLRARIESQYDATGDATHLERAVEAAQNVVDCTPLDHPDRTAFFISLSSCLALRSEEKKDMKDLEQAIEIAQHAVDSAPPDYPRNSIVVAWENLKIFLEMYYKQTEKAEDLERVRLAEEAKQAIKSIPLDSPNLGLQTTDRRDRYMDHHEKISQAEDIDQAIEATQRAVDTTPISCREHAIWLHDLAIKLKGRYEQASHIEDLERAIAACQQAIESMAFGYLGWASALNTLGSLLLKRYEHRGNETDLAQAIELAQQAVDSTPVDDPQWASWSNNLGCMLQFRYGRTGEGNDLERAIKAAWQALEHTRDDDPDQAMRLENLATKLEKRYQRTGNREDLELAISALQHGLDSLTVADPARAGLLSNLGYIMGSRYESTNDLEDIGTAIKAAQQAVDSTLPHHGDRPGFLNNLGVLLQTRFEQTRDAADLEQAIEIAQQAVKSTPANHSDLTPFLSNLGIYFECRYRLNKSKHEDEQVSKQDLAEASRHFLSAFNVGTSEALHRVRAAGLCLDLLALQYRTEEGIELGSKALHLLPLVYTRSLEYNDQTFVVSMFAGLASKLAALLTATGRLEDALESLEQGRAVIVGQMLDDRTDISALSDQHPQLAQRYLHLLDDIHAPLNSATSEKVMAQFEQQRLNSIDSFHSCLSEIRQTSGNERFLLGQTAAEVQQCAADGYIVYVVVTEFRSSAIVVSGREVCEVLLSELTPSDVKKWLDKDWAMRKKDDHWIKNQEFLEYLEWLWNTCVGQILDRIPAPNLSLGEVDLPRVWWIGCDMASSLPFHAAGIHAHRSDINTYRRVLSSYTPSAKALKHARARAIRVRNENQPHKSILITTMPSTPRGPNGEPAPSDLGGARREADAVSVAVQSTMNVASLTGPSKEQVSRALEECSIAHFACHGVSHSGNPSQSGLILQREGSTNVLEQDFLSVQQISQLRLQFGEIAYLSACSTARNDNEAMRDEVIHVVSGFQVAGFPHVIGCLWPAGDSECVDVAKQFYDSILSHGGENAQQRDIALALQNAVLKIREEDMDMPLNWAPFVHFGA</sequence>
<comment type="caution">
    <text evidence="3">The sequence shown here is derived from an EMBL/GenBank/DDBJ whole genome shotgun (WGS) entry which is preliminary data.</text>
</comment>
<dbReference type="InterPro" id="IPR011990">
    <property type="entry name" value="TPR-like_helical_dom_sf"/>
</dbReference>
<dbReference type="Proteomes" id="UP000799441">
    <property type="component" value="Unassembled WGS sequence"/>
</dbReference>
<accession>A0A9P4US91</accession>
<dbReference type="Gene3D" id="1.10.150.90">
    <property type="entry name" value="Immunodeficiency lentiviruses, gag gene matrix protein p17"/>
    <property type="match status" value="1"/>
</dbReference>
<protein>
    <recommendedName>
        <fullName evidence="2">CHAT domain-containing protein</fullName>
    </recommendedName>
</protein>
<dbReference type="InterPro" id="IPR012344">
    <property type="entry name" value="Matrix_HIV/RSV_N"/>
</dbReference>
<dbReference type="OrthoDB" id="9991317at2759"/>
<dbReference type="PANTHER" id="PTHR19959">
    <property type="entry name" value="KINESIN LIGHT CHAIN"/>
    <property type="match status" value="1"/>
</dbReference>
<organism evidence="3 4">
    <name type="scientific">Polychaeton citri CBS 116435</name>
    <dbReference type="NCBI Taxonomy" id="1314669"/>
    <lineage>
        <taxon>Eukaryota</taxon>
        <taxon>Fungi</taxon>
        <taxon>Dikarya</taxon>
        <taxon>Ascomycota</taxon>
        <taxon>Pezizomycotina</taxon>
        <taxon>Dothideomycetes</taxon>
        <taxon>Dothideomycetidae</taxon>
        <taxon>Capnodiales</taxon>
        <taxon>Capnodiaceae</taxon>
        <taxon>Polychaeton</taxon>
    </lineage>
</organism>
<dbReference type="SUPFAM" id="SSF81901">
    <property type="entry name" value="HCP-like"/>
    <property type="match status" value="1"/>
</dbReference>
<name>A0A9P4US91_9PEZI</name>
<evidence type="ECO:0000313" key="3">
    <source>
        <dbReference type="EMBL" id="KAF2722835.1"/>
    </source>
</evidence>
<dbReference type="PANTHER" id="PTHR19959:SF119">
    <property type="entry name" value="FUNGAL LIPASE-LIKE DOMAIN-CONTAINING PROTEIN"/>
    <property type="match status" value="1"/>
</dbReference>
<evidence type="ECO:0000313" key="4">
    <source>
        <dbReference type="Proteomes" id="UP000799441"/>
    </source>
</evidence>
<feature type="region of interest" description="Disordered" evidence="1">
    <location>
        <begin position="888"/>
        <end position="909"/>
    </location>
</feature>
<evidence type="ECO:0000259" key="2">
    <source>
        <dbReference type="Pfam" id="PF12770"/>
    </source>
</evidence>
<dbReference type="Pfam" id="PF12770">
    <property type="entry name" value="CHAT"/>
    <property type="match status" value="1"/>
</dbReference>
<proteinExistence type="predicted"/>
<reference evidence="3" key="1">
    <citation type="journal article" date="2020" name="Stud. Mycol.">
        <title>101 Dothideomycetes genomes: a test case for predicting lifestyles and emergence of pathogens.</title>
        <authorList>
            <person name="Haridas S."/>
            <person name="Albert R."/>
            <person name="Binder M."/>
            <person name="Bloem J."/>
            <person name="Labutti K."/>
            <person name="Salamov A."/>
            <person name="Andreopoulos B."/>
            <person name="Baker S."/>
            <person name="Barry K."/>
            <person name="Bills G."/>
            <person name="Bluhm B."/>
            <person name="Cannon C."/>
            <person name="Castanera R."/>
            <person name="Culley D."/>
            <person name="Daum C."/>
            <person name="Ezra D."/>
            <person name="Gonzalez J."/>
            <person name="Henrissat B."/>
            <person name="Kuo A."/>
            <person name="Liang C."/>
            <person name="Lipzen A."/>
            <person name="Lutzoni F."/>
            <person name="Magnuson J."/>
            <person name="Mondo S."/>
            <person name="Nolan M."/>
            <person name="Ohm R."/>
            <person name="Pangilinan J."/>
            <person name="Park H.-J."/>
            <person name="Ramirez L."/>
            <person name="Alfaro M."/>
            <person name="Sun H."/>
            <person name="Tritt A."/>
            <person name="Yoshinaga Y."/>
            <person name="Zwiers L.-H."/>
            <person name="Turgeon B."/>
            <person name="Goodwin S."/>
            <person name="Spatafora J."/>
            <person name="Crous P."/>
            <person name="Grigoriev I."/>
        </authorList>
    </citation>
    <scope>NUCLEOTIDE SEQUENCE</scope>
    <source>
        <strain evidence="3">CBS 116435</strain>
    </source>
</reference>